<organism evidence="5 7">
    <name type="scientific">Botryosphaeria dothidea</name>
    <dbReference type="NCBI Taxonomy" id="55169"/>
    <lineage>
        <taxon>Eukaryota</taxon>
        <taxon>Fungi</taxon>
        <taxon>Dikarya</taxon>
        <taxon>Ascomycota</taxon>
        <taxon>Pezizomycotina</taxon>
        <taxon>Dothideomycetes</taxon>
        <taxon>Dothideomycetes incertae sedis</taxon>
        <taxon>Botryosphaeriales</taxon>
        <taxon>Botryosphaeriaceae</taxon>
        <taxon>Botryosphaeria</taxon>
    </lineage>
</organism>
<feature type="region of interest" description="Disordered" evidence="1">
    <location>
        <begin position="875"/>
        <end position="907"/>
    </location>
</feature>
<feature type="compositionally biased region" description="Low complexity" evidence="1">
    <location>
        <begin position="93"/>
        <end position="109"/>
    </location>
</feature>
<dbReference type="InterPro" id="IPR056223">
    <property type="entry name" value="PH_24"/>
</dbReference>
<sequence>MRQQTSMTAPATPKSKPATPADKQKPAKSPLVLGKGPGPIDNAKIKAKIEKWQAAGGGAITVVDPPSTPGSEKEGAAAKDADKSEEAKEAAEPDAAAEAGDGEAVAAVAAKEKDAAKPAPAKSPSPTKKQQPKPKANDLDQELQAAVTPKKRVVSDGHWRKSRSPPKDKPTGWVRPAVKKVQVPKPPEEKEEPKKSPPKIPILPKPVYAPDGKRVAAVRRRRKSTVSKSSEEDELSDLEPAPLRKSRREDRFLPKEKSDEPPKVLEPAPLRKSRREDRLLPKEKPDEPLEPARPRREDRFMPKEKPYEPPSSGNRVRDAIKKHEALARGEILDDPLPKRRSVRKAKSNYGESERKPDESASESPARGARSEDELRRRRKMRRRTIGSKEEVSSLPPEEDRPAAERRRSRRKTHRTLSPEPGDTPAATQSAPVTPQPATPTTGDNAEAPTEKVFGSRVEAWLSCTPDPFVEGKDGKDKDKERRRSSRRSSSSTEGSTLLSEEKRGEKDPGRLQESPSPRHGSSRRRKHRRRSYDSQDESVLSDDRHRRRSSHTPTPDEDNLITVEYDDSTILSTSTPSSLKRRPARRASESPTKTRPSPVPATIPEDEVVSSTATSSVDASKADSPDMTPRPRNSMRREFPTTGRKLSTIASVETFDSKRKPSRTVSQGSDNTIHPDDAIKEDSPADDSGKLADTMSIMTGMTGMTARSRNSTRRRLASHADLISVLSMPERTNSKSKSIVSARSIRTNKSRLATATMEDLMKELQSDESKYMRELRTLVDGVIPVLLTCVLSKSESAVTAGLFSKTGGPGESTKITKPIVEMGVALERLKTLHKRIPKAEPEALLSWAQSAQRVYADYVKSWRLGFQDVVVNLAPASDDDKPDKKEDQADAESTIDEGMPRNEEGYVVDGDGERVDVAFLLKRPLVRLKYLAKTFKGINILKPSDRANDMAARYQDLVTQARKRSNEERARLEDEAAASIDPTRARDPRSLAPLAGVSVDATRCVRARDYFDMTLLHSSGQEVDCRVELLVRDDAPGRGTSGDLLLCEVDNTGRWLFFPPIQLSRVSARNGDLKGEIVIMIRGLTSGGEEWRELITLRTNDEEVGFEWVQMLGLTPVPHKVSRGLSFREKPAPRPTSSHGSSSLLSAGTGSTPPIKSRTPSPREIEIPIGERAGESSKKWGRETPDKSRPLSPETAPSSVLSSEVGTLGTGLSSDVLSSEPAEYDDLTPRKTRPPPLQTSSTTWTDAMSRAESPTTPTLKRSKAKRYSRGDPRPPRGSRDSSLDQEQVTPERQTSRPALHSEPSYATTSSSLTESSYTTSSTERGGKGGYSVWYPPSEPEDLSDYSDEEDTPQPRRRLTKRPPAQRRTSSVPSLDLPSIPRLRKSSQPETPTKADMRENEMRSESLPIHTPSSAPAKLQKKPPRMPEQEVEPELEDVPPPPPPHRTPSPVNNTPPLKITPVPSFTPPAPGLRQHRRTSSPLKHEYQPSTCTESSGDDSELSFSDDVGSQYSESSEDDLEADDVAPLGPLPPMDPQRQFPRPSPPQSAYEPGTATLSPSQSASQAPYRAVPPTTTKPNKTVANIFAWSDTGMWDALHPDECSIVITPGLIEAFEMGPEHSKDFITEDEQNKRPLIAFELTPLVPLRRGTALDISIRSPPTANSRIRTSANIMFRSRSTEECEALYNLINRARINNPTYIALQNARGPHGEDTWAAAMDRRNAERTEGSTTGGSSWWGSLGRRNSYRAKTSRAISTSAGTTSSVNTIGSAFSALKRFSGTGKLFNAARGSMYSSNQDSHSRSTDSLNGEVETSPGTSPRLPNTSDDPTLDPQGMPLGIMNTKIRLYARESQQKWRDMGAARLSIMRPSRPSSPNANPYVRQGQGSPGQRNPEAEKRIVVLGKTKGETLLDVTLGESCFERVARTGIAVSVWEDTVGTNEEVGGIPAIGGLTGTKARVYMIQMKSERECAYCFSLLGKLRY</sequence>
<feature type="domain" description="DBL homology" evidence="2">
    <location>
        <begin position="753"/>
        <end position="965"/>
    </location>
</feature>
<feature type="compositionally biased region" description="Basic and acidic residues" evidence="1">
    <location>
        <begin position="71"/>
        <end position="91"/>
    </location>
</feature>
<feature type="compositionally biased region" description="Basic and acidic residues" evidence="1">
    <location>
        <begin position="1172"/>
        <end position="1189"/>
    </location>
</feature>
<feature type="domain" description="PH" evidence="4">
    <location>
        <begin position="1571"/>
        <end position="1705"/>
    </location>
</feature>
<protein>
    <recommendedName>
        <fullName evidence="8">Glucan 4-alpha-glucosidase protein</fullName>
    </recommendedName>
</protein>
<feature type="region of interest" description="Disordered" evidence="1">
    <location>
        <begin position="962"/>
        <end position="987"/>
    </location>
</feature>
<evidence type="ECO:0000256" key="1">
    <source>
        <dbReference type="SAM" id="MobiDB-lite"/>
    </source>
</evidence>
<feature type="compositionally biased region" description="Polar residues" evidence="1">
    <location>
        <begin position="1284"/>
        <end position="1296"/>
    </location>
</feature>
<dbReference type="EMBL" id="WWBZ02000082">
    <property type="protein sequence ID" value="KAF4301308.1"/>
    <property type="molecule type" value="Genomic_DNA"/>
</dbReference>
<feature type="compositionally biased region" description="Basic and acidic residues" evidence="1">
    <location>
        <begin position="964"/>
        <end position="974"/>
    </location>
</feature>
<feature type="compositionally biased region" description="Basic residues" evidence="1">
    <location>
        <begin position="520"/>
        <end position="530"/>
    </location>
</feature>
<dbReference type="InterPro" id="IPR056416">
    <property type="entry name" value="DH_2_fung"/>
</dbReference>
<gene>
    <name evidence="6" type="ORF">GTA08_BOTSDO07232</name>
    <name evidence="5" type="ORF">GTA08_BOTSDO11428</name>
</gene>
<dbReference type="EMBL" id="WWBZ02000040">
    <property type="protein sequence ID" value="KAF4305670.1"/>
    <property type="molecule type" value="Genomic_DNA"/>
</dbReference>
<feature type="region of interest" description="Disordered" evidence="1">
    <location>
        <begin position="1"/>
        <end position="44"/>
    </location>
</feature>
<feature type="compositionally biased region" description="Basic and acidic residues" evidence="1">
    <location>
        <begin position="247"/>
        <end position="263"/>
    </location>
</feature>
<feature type="compositionally biased region" description="Basic and acidic residues" evidence="1">
    <location>
        <begin position="153"/>
        <end position="170"/>
    </location>
</feature>
<feature type="compositionally biased region" description="Basic and acidic residues" evidence="1">
    <location>
        <begin position="1268"/>
        <end position="1282"/>
    </location>
</feature>
<accession>A0A8H4ILD1</accession>
<feature type="compositionally biased region" description="Low complexity" evidence="1">
    <location>
        <begin position="609"/>
        <end position="619"/>
    </location>
</feature>
<feature type="compositionally biased region" description="Basic and acidic residues" evidence="1">
    <location>
        <begin position="386"/>
        <end position="405"/>
    </location>
</feature>
<evidence type="ECO:0000313" key="5">
    <source>
        <dbReference type="EMBL" id="KAF4301308.1"/>
    </source>
</evidence>
<feature type="compositionally biased region" description="Basic and acidic residues" evidence="1">
    <location>
        <begin position="315"/>
        <end position="337"/>
    </location>
</feature>
<feature type="compositionally biased region" description="Basic and acidic residues" evidence="1">
    <location>
        <begin position="186"/>
        <end position="195"/>
    </location>
</feature>
<evidence type="ECO:0000259" key="3">
    <source>
        <dbReference type="Pfam" id="PF24344"/>
    </source>
</evidence>
<feature type="domain" description="PH" evidence="3">
    <location>
        <begin position="978"/>
        <end position="1119"/>
    </location>
</feature>
<feature type="compositionally biased region" description="Low complexity" evidence="1">
    <location>
        <begin position="1304"/>
        <end position="1323"/>
    </location>
</feature>
<feature type="compositionally biased region" description="Acidic residues" evidence="1">
    <location>
        <begin position="1338"/>
        <end position="1351"/>
    </location>
</feature>
<feature type="compositionally biased region" description="Polar residues" evidence="1">
    <location>
        <begin position="663"/>
        <end position="672"/>
    </location>
</feature>
<feature type="compositionally biased region" description="Basic and acidic residues" evidence="1">
    <location>
        <begin position="673"/>
        <end position="690"/>
    </location>
</feature>
<evidence type="ECO:0000259" key="2">
    <source>
        <dbReference type="Pfam" id="PF24340"/>
    </source>
</evidence>
<dbReference type="OrthoDB" id="5408934at2759"/>
<feature type="compositionally biased region" description="Low complexity" evidence="1">
    <location>
        <begin position="487"/>
        <end position="498"/>
    </location>
</feature>
<feature type="compositionally biased region" description="Low complexity" evidence="1">
    <location>
        <begin position="117"/>
        <end position="129"/>
    </location>
</feature>
<feature type="compositionally biased region" description="Polar residues" evidence="1">
    <location>
        <begin position="1195"/>
        <end position="1217"/>
    </location>
</feature>
<dbReference type="InterPro" id="IPR056222">
    <property type="entry name" value="PH_23"/>
</dbReference>
<feature type="compositionally biased region" description="Polar residues" evidence="1">
    <location>
        <begin position="1238"/>
        <end position="1259"/>
    </location>
</feature>
<feature type="compositionally biased region" description="Basic and acidic residues" evidence="1">
    <location>
        <begin position="499"/>
        <end position="510"/>
    </location>
</feature>
<feature type="compositionally biased region" description="Basic and acidic residues" evidence="1">
    <location>
        <begin position="878"/>
        <end position="888"/>
    </location>
</feature>
<feature type="compositionally biased region" description="Acidic residues" evidence="1">
    <location>
        <begin position="1513"/>
        <end position="1522"/>
    </location>
</feature>
<evidence type="ECO:0000313" key="7">
    <source>
        <dbReference type="Proteomes" id="UP000572817"/>
    </source>
</evidence>
<dbReference type="Proteomes" id="UP000572817">
    <property type="component" value="Unassembled WGS sequence"/>
</dbReference>
<reference evidence="5 7" key="1">
    <citation type="submission" date="2020-04" db="EMBL/GenBank/DDBJ databases">
        <title>Genome Assembly and Annotation of Botryosphaeria dothidea sdau 11-99, a Latent Pathogen of Apple Fruit Ring Rot in China.</title>
        <authorList>
            <person name="Yu C."/>
            <person name="Diao Y."/>
            <person name="Lu Q."/>
            <person name="Zhao J."/>
            <person name="Cui S."/>
            <person name="Peng C."/>
            <person name="He B."/>
            <person name="Liu H."/>
        </authorList>
    </citation>
    <scope>NUCLEOTIDE SEQUENCE [LARGE SCALE GENOMIC DNA]</scope>
    <source>
        <strain evidence="5">Sdau11-99</strain>
        <strain evidence="7">sdau11-99</strain>
    </source>
</reference>
<dbReference type="Pfam" id="PF24345">
    <property type="entry name" value="PH_24"/>
    <property type="match status" value="1"/>
</dbReference>
<feature type="compositionally biased region" description="Basic residues" evidence="1">
    <location>
        <begin position="1354"/>
        <end position="1364"/>
    </location>
</feature>
<proteinExistence type="predicted"/>
<keyword evidence="7" id="KW-1185">Reference proteome</keyword>
<feature type="region of interest" description="Disordered" evidence="1">
    <location>
        <begin position="1789"/>
        <end position="1833"/>
    </location>
</feature>
<feature type="region of interest" description="Disordered" evidence="1">
    <location>
        <begin position="1127"/>
        <end position="1574"/>
    </location>
</feature>
<feature type="compositionally biased region" description="Polar residues" evidence="1">
    <location>
        <begin position="1553"/>
        <end position="1563"/>
    </location>
</feature>
<evidence type="ECO:0008006" key="8">
    <source>
        <dbReference type="Google" id="ProtNLM"/>
    </source>
</evidence>
<feature type="region of interest" description="Disordered" evidence="1">
    <location>
        <begin position="58"/>
        <end position="690"/>
    </location>
</feature>
<feature type="compositionally biased region" description="Acidic residues" evidence="1">
    <location>
        <begin position="555"/>
        <end position="567"/>
    </location>
</feature>
<feature type="compositionally biased region" description="Low complexity" evidence="1">
    <location>
        <begin position="8"/>
        <end position="21"/>
    </location>
</feature>
<feature type="compositionally biased region" description="Basic residues" evidence="1">
    <location>
        <begin position="216"/>
        <end position="225"/>
    </location>
</feature>
<comment type="caution">
    <text evidence="5">The sequence shown here is derived from an EMBL/GenBank/DDBJ whole genome shotgun (WGS) entry which is preliminary data.</text>
</comment>
<feature type="compositionally biased region" description="Basic and acidic residues" evidence="1">
    <location>
        <begin position="274"/>
        <end position="307"/>
    </location>
</feature>
<feature type="compositionally biased region" description="Polar residues" evidence="1">
    <location>
        <begin position="1811"/>
        <end position="1824"/>
    </location>
</feature>
<feature type="compositionally biased region" description="Basic residues" evidence="1">
    <location>
        <begin position="376"/>
        <end position="385"/>
    </location>
</feature>
<feature type="compositionally biased region" description="Basic and acidic residues" evidence="1">
    <location>
        <begin position="469"/>
        <end position="481"/>
    </location>
</feature>
<dbReference type="Pfam" id="PF24344">
    <property type="entry name" value="PH_23"/>
    <property type="match status" value="1"/>
</dbReference>
<feature type="compositionally biased region" description="Basic and acidic residues" evidence="1">
    <location>
        <begin position="1392"/>
        <end position="1403"/>
    </location>
</feature>
<dbReference type="Pfam" id="PF24340">
    <property type="entry name" value="DH_2"/>
    <property type="match status" value="1"/>
</dbReference>
<feature type="compositionally biased region" description="Pro residues" evidence="1">
    <location>
        <begin position="1437"/>
        <end position="1446"/>
    </location>
</feature>
<feature type="compositionally biased region" description="Low complexity" evidence="1">
    <location>
        <begin position="1136"/>
        <end position="1152"/>
    </location>
</feature>
<feature type="compositionally biased region" description="Low complexity" evidence="1">
    <location>
        <begin position="568"/>
        <end position="578"/>
    </location>
</feature>
<evidence type="ECO:0000259" key="4">
    <source>
        <dbReference type="Pfam" id="PF24345"/>
    </source>
</evidence>
<feature type="compositionally biased region" description="Low complexity" evidence="1">
    <location>
        <begin position="423"/>
        <end position="432"/>
    </location>
</feature>
<name>A0A8H4ILD1_9PEZI</name>
<feature type="region of interest" description="Disordered" evidence="1">
    <location>
        <begin position="1863"/>
        <end position="1890"/>
    </location>
</feature>
<evidence type="ECO:0000313" key="6">
    <source>
        <dbReference type="EMBL" id="KAF4305670.1"/>
    </source>
</evidence>